<dbReference type="InterPro" id="IPR036599">
    <property type="entry name" value="DNA_ligase_N_sf"/>
</dbReference>
<sequence>MTEATAWNAGEKTPYLAFAKMLRTIEDTSSRLEIIKILSKFLRQVITLSPTDLSACVHLCLNRLGPAYEGLELGVAEGSLIKAIAQATGRTVDKIKADMEVKGDLGTVAESSRCSQTMLFKPVPLTVNHVFKKLTEIAKMTGMSSMNKKIESIKGLIVACRECEARYLVRCLGGKLRIGLAEQSVLAALANAFTKHELEQS</sequence>
<evidence type="ECO:0000256" key="4">
    <source>
        <dbReference type="ARBA" id="ARBA00023172"/>
    </source>
</evidence>
<dbReference type="GO" id="GO:0003677">
    <property type="term" value="F:DNA binding"/>
    <property type="evidence" value="ECO:0007669"/>
    <property type="project" value="InterPro"/>
</dbReference>
<evidence type="ECO:0000313" key="7">
    <source>
        <dbReference type="Proteomes" id="UP000887566"/>
    </source>
</evidence>
<reference evidence="8" key="1">
    <citation type="submission" date="2022-11" db="UniProtKB">
        <authorList>
            <consortium name="WormBaseParasite"/>
        </authorList>
    </citation>
    <scope>IDENTIFICATION</scope>
</reference>
<dbReference type="Pfam" id="PF04675">
    <property type="entry name" value="DNA_ligase_A_N"/>
    <property type="match status" value="1"/>
</dbReference>
<evidence type="ECO:0000256" key="1">
    <source>
        <dbReference type="ARBA" id="ARBA00007572"/>
    </source>
</evidence>
<comment type="similarity">
    <text evidence="1">Belongs to the ATP-dependent DNA ligase family.</text>
</comment>
<dbReference type="Gene3D" id="1.10.3260.10">
    <property type="entry name" value="DNA ligase, ATP-dependent, N-terminal domain"/>
    <property type="match status" value="1"/>
</dbReference>
<keyword evidence="7" id="KW-1185">Reference proteome</keyword>
<dbReference type="GO" id="GO:0003910">
    <property type="term" value="F:DNA ligase (ATP) activity"/>
    <property type="evidence" value="ECO:0007669"/>
    <property type="project" value="InterPro"/>
</dbReference>
<dbReference type="GO" id="GO:0006281">
    <property type="term" value="P:DNA repair"/>
    <property type="evidence" value="ECO:0007669"/>
    <property type="project" value="UniProtKB-KW"/>
</dbReference>
<dbReference type="PANTHER" id="PTHR45674:SF4">
    <property type="entry name" value="DNA LIGASE 1"/>
    <property type="match status" value="1"/>
</dbReference>
<dbReference type="GO" id="GO:0005634">
    <property type="term" value="C:nucleus"/>
    <property type="evidence" value="ECO:0007669"/>
    <property type="project" value="TreeGrafter"/>
</dbReference>
<evidence type="ECO:0000256" key="2">
    <source>
        <dbReference type="ARBA" id="ARBA00022598"/>
    </source>
</evidence>
<dbReference type="GO" id="GO:0005739">
    <property type="term" value="C:mitochondrion"/>
    <property type="evidence" value="ECO:0007669"/>
    <property type="project" value="TreeGrafter"/>
</dbReference>
<evidence type="ECO:0000313" key="8">
    <source>
        <dbReference type="WBParaSite" id="PSAMB.scaffold507size54856.g6483.t1"/>
    </source>
</evidence>
<protein>
    <submittedName>
        <fullName evidence="8">DNA ligase ATP-dependent N-terminal domain-containing protein</fullName>
    </submittedName>
</protein>
<dbReference type="WBParaSite" id="PSAMB.scaffold507size54856.g6483.t1">
    <property type="protein sequence ID" value="PSAMB.scaffold507size54856.g6483.t1"/>
    <property type="gene ID" value="PSAMB.scaffold507size54856.g6483"/>
</dbReference>
<dbReference type="PANTHER" id="PTHR45674">
    <property type="entry name" value="DNA LIGASE 1/3 FAMILY MEMBER"/>
    <property type="match status" value="1"/>
</dbReference>
<proteinExistence type="inferred from homology"/>
<dbReference type="SUPFAM" id="SSF117018">
    <property type="entry name" value="ATP-dependent DNA ligase DNA-binding domain"/>
    <property type="match status" value="1"/>
</dbReference>
<organism evidence="7 8">
    <name type="scientific">Plectus sambesii</name>
    <dbReference type="NCBI Taxonomy" id="2011161"/>
    <lineage>
        <taxon>Eukaryota</taxon>
        <taxon>Metazoa</taxon>
        <taxon>Ecdysozoa</taxon>
        <taxon>Nematoda</taxon>
        <taxon>Chromadorea</taxon>
        <taxon>Plectida</taxon>
        <taxon>Plectina</taxon>
        <taxon>Plectoidea</taxon>
        <taxon>Plectidae</taxon>
        <taxon>Plectus</taxon>
    </lineage>
</organism>
<dbReference type="InterPro" id="IPR012308">
    <property type="entry name" value="DNA_ligase_ATP-dep_N"/>
</dbReference>
<name>A0A914WQX6_9BILA</name>
<keyword evidence="4" id="KW-0233">DNA recombination</keyword>
<accession>A0A914WQX6</accession>
<dbReference type="GO" id="GO:0006310">
    <property type="term" value="P:DNA recombination"/>
    <property type="evidence" value="ECO:0007669"/>
    <property type="project" value="UniProtKB-KW"/>
</dbReference>
<dbReference type="InterPro" id="IPR050191">
    <property type="entry name" value="ATP-dep_DNA_ligase"/>
</dbReference>
<feature type="domain" description="DNA ligase ATP-dependent N-terminal" evidence="6">
    <location>
        <begin position="14"/>
        <end position="190"/>
    </location>
</feature>
<keyword evidence="3" id="KW-0227">DNA damage</keyword>
<dbReference type="GO" id="GO:1903461">
    <property type="term" value="P:Okazaki fragment processing involved in mitotic DNA replication"/>
    <property type="evidence" value="ECO:0007669"/>
    <property type="project" value="TreeGrafter"/>
</dbReference>
<evidence type="ECO:0000256" key="3">
    <source>
        <dbReference type="ARBA" id="ARBA00022763"/>
    </source>
</evidence>
<keyword evidence="2" id="KW-0436">Ligase</keyword>
<evidence type="ECO:0000259" key="6">
    <source>
        <dbReference type="Pfam" id="PF04675"/>
    </source>
</evidence>
<evidence type="ECO:0000256" key="5">
    <source>
        <dbReference type="ARBA" id="ARBA00023204"/>
    </source>
</evidence>
<dbReference type="Proteomes" id="UP000887566">
    <property type="component" value="Unplaced"/>
</dbReference>
<dbReference type="AlphaFoldDB" id="A0A914WQX6"/>
<keyword evidence="5" id="KW-0234">DNA repair</keyword>